<protein>
    <submittedName>
        <fullName evidence="1">Uncharacterized protein</fullName>
    </submittedName>
</protein>
<dbReference type="EMBL" id="MGFE01000020">
    <property type="protein sequence ID" value="OGL98428.1"/>
    <property type="molecule type" value="Genomic_DNA"/>
</dbReference>
<name>A0A1F7W7S1_9BACT</name>
<dbReference type="Proteomes" id="UP000176501">
    <property type="component" value="Unassembled WGS sequence"/>
</dbReference>
<comment type="caution">
    <text evidence="1">The sequence shown here is derived from an EMBL/GenBank/DDBJ whole genome shotgun (WGS) entry which is preliminary data.</text>
</comment>
<sequence>MHGTNFFRRVATEIILAFGNARGHELPAPPANDELPHERGLRFHARVEYLLEVDAHFLALALVKPLESVDGDGGDEIVFFKKVDVLPAELQCANVERIMEDARDKIVVDDEFSMLGVRRLDGISALDKVRRDVLLRRTFEAEAEYVPDELVVLAVGQQEMCGAPVISVFGVASCPLAFGGLAIDGVRDIERMLVNVLFRHDERDAEQHLTRRLVREHEPVGELEVFDVALVEHIDYLARLLHVARKAVWRPREDGVERASADGLQHGAELRAPV</sequence>
<proteinExistence type="predicted"/>
<evidence type="ECO:0000313" key="2">
    <source>
        <dbReference type="Proteomes" id="UP000176501"/>
    </source>
</evidence>
<evidence type="ECO:0000313" key="1">
    <source>
        <dbReference type="EMBL" id="OGL98428.1"/>
    </source>
</evidence>
<gene>
    <name evidence="1" type="ORF">A2304_01915</name>
</gene>
<reference evidence="1 2" key="1">
    <citation type="journal article" date="2016" name="Nat. Commun.">
        <title>Thousands of microbial genomes shed light on interconnected biogeochemical processes in an aquifer system.</title>
        <authorList>
            <person name="Anantharaman K."/>
            <person name="Brown C.T."/>
            <person name="Hug L.A."/>
            <person name="Sharon I."/>
            <person name="Castelle C.J."/>
            <person name="Probst A.J."/>
            <person name="Thomas B.C."/>
            <person name="Singh A."/>
            <person name="Wilkins M.J."/>
            <person name="Karaoz U."/>
            <person name="Brodie E.L."/>
            <person name="Williams K.H."/>
            <person name="Hubbard S.S."/>
            <person name="Banfield J.F."/>
        </authorList>
    </citation>
    <scope>NUCLEOTIDE SEQUENCE [LARGE SCALE GENOMIC DNA]</scope>
</reference>
<accession>A0A1F7W7S1</accession>
<organism evidence="1 2">
    <name type="scientific">Candidatus Uhrbacteria bacterium RIFOXYB2_FULL_57_15</name>
    <dbReference type="NCBI Taxonomy" id="1802422"/>
    <lineage>
        <taxon>Bacteria</taxon>
        <taxon>Candidatus Uhriibacteriota</taxon>
    </lineage>
</organism>
<dbReference type="AlphaFoldDB" id="A0A1F7W7S1"/>